<dbReference type="RefSeq" id="WP_148665436.1">
    <property type="nucleotide sequence ID" value="NZ_AP014936.1"/>
</dbReference>
<evidence type="ECO:0000313" key="3">
    <source>
        <dbReference type="Proteomes" id="UP000218899"/>
    </source>
</evidence>
<gene>
    <name evidence="2" type="ORF">SVA_2022</name>
</gene>
<keyword evidence="3" id="KW-1185">Reference proteome</keyword>
<dbReference type="Proteomes" id="UP000218899">
    <property type="component" value="Chromosome"/>
</dbReference>
<organism evidence="2 3">
    <name type="scientific">Sulfurifustis variabilis</name>
    <dbReference type="NCBI Taxonomy" id="1675686"/>
    <lineage>
        <taxon>Bacteria</taxon>
        <taxon>Pseudomonadati</taxon>
        <taxon>Pseudomonadota</taxon>
        <taxon>Gammaproteobacteria</taxon>
        <taxon>Acidiferrobacterales</taxon>
        <taxon>Acidiferrobacteraceae</taxon>
        <taxon>Sulfurifustis</taxon>
    </lineage>
</organism>
<dbReference type="InterPro" id="IPR028921">
    <property type="entry name" value="NTF2_fold_dom"/>
</dbReference>
<dbReference type="EMBL" id="AP014936">
    <property type="protein sequence ID" value="BAU48574.1"/>
    <property type="molecule type" value="Genomic_DNA"/>
</dbReference>
<dbReference type="Pfam" id="PF15631">
    <property type="entry name" value="Imm-NTF2-2"/>
    <property type="match status" value="1"/>
</dbReference>
<proteinExistence type="predicted"/>
<dbReference type="OrthoDB" id="679072at2"/>
<dbReference type="KEGG" id="sva:SVA_2022"/>
<reference evidence="2 3" key="1">
    <citation type="submission" date="2015-08" db="EMBL/GenBank/DDBJ databases">
        <title>Complete genome sequence of Sulfurifustis variabilis.</title>
        <authorList>
            <person name="Miura A."/>
            <person name="Kojima H."/>
            <person name="Fukui M."/>
        </authorList>
    </citation>
    <scope>NUCLEOTIDE SEQUENCE [LARGE SCALE GENOMIC DNA]</scope>
    <source>
        <strain evidence="3">skN76</strain>
    </source>
</reference>
<dbReference type="AlphaFoldDB" id="A0A1B4VAC5"/>
<feature type="domain" description="NTF2 fold" evidence="1">
    <location>
        <begin position="64"/>
        <end position="130"/>
    </location>
</feature>
<accession>A0A1B4VAC5</accession>
<protein>
    <recommendedName>
        <fullName evidence="1">NTF2 fold domain-containing protein</fullName>
    </recommendedName>
</protein>
<evidence type="ECO:0000313" key="2">
    <source>
        <dbReference type="EMBL" id="BAU48574.1"/>
    </source>
</evidence>
<name>A0A1B4VAC5_9GAMM</name>
<sequence>MSGNKKATQVNPMNQGSLRKVIPMAVLMTSLLCGLPAVHGSDSNGVEQKHMFVPKNGFVPDEQTAIAIAEAVLAPIYGKQVIEKQKPFNASLSADVWTVTGSLAREELGGVFLIQISRRTAKVIRVSHSK</sequence>
<evidence type="ECO:0000259" key="1">
    <source>
        <dbReference type="Pfam" id="PF15631"/>
    </source>
</evidence>